<dbReference type="AlphaFoldDB" id="H8FNP1"/>
<evidence type="ECO:0000313" key="2">
    <source>
        <dbReference type="Proteomes" id="UP000004169"/>
    </source>
</evidence>
<accession>H8FNP1</accession>
<keyword evidence="2" id="KW-1185">Reference proteome</keyword>
<reference evidence="1 2" key="1">
    <citation type="journal article" date="2012" name="J. Bacteriol.">
        <title>Draft Genome Sequence of the Purple Photosynthetic Bacterium Phaeospirillum molischianum DSM120, a Particularly Versatile Bacterium.</title>
        <authorList>
            <person name="Duquesne K."/>
            <person name="Prima V."/>
            <person name="Ji B."/>
            <person name="Rouy Z."/>
            <person name="Medigue C."/>
            <person name="Talla E."/>
            <person name="Sturgis J.N."/>
        </authorList>
    </citation>
    <scope>NUCLEOTIDE SEQUENCE [LARGE SCALE GENOMIC DNA]</scope>
    <source>
        <strain evidence="2">DSM120</strain>
    </source>
</reference>
<organism evidence="1 2">
    <name type="scientific">Magnetospirillum molischianum DSM 120</name>
    <dbReference type="NCBI Taxonomy" id="1150626"/>
    <lineage>
        <taxon>Bacteria</taxon>
        <taxon>Pseudomonadati</taxon>
        <taxon>Pseudomonadota</taxon>
        <taxon>Alphaproteobacteria</taxon>
        <taxon>Rhodospirillales</taxon>
        <taxon>Rhodospirillaceae</taxon>
        <taxon>Magnetospirillum</taxon>
    </lineage>
</organism>
<protein>
    <submittedName>
        <fullName evidence="1">Uncharacterized protein</fullName>
    </submittedName>
</protein>
<dbReference type="eggNOG" id="ENOG502ZIT9">
    <property type="taxonomic scope" value="Bacteria"/>
</dbReference>
<proteinExistence type="predicted"/>
<dbReference type="EMBL" id="CAHP01000009">
    <property type="protein sequence ID" value="CCG39979.1"/>
    <property type="molecule type" value="Genomic_DNA"/>
</dbReference>
<evidence type="ECO:0000313" key="1">
    <source>
        <dbReference type="EMBL" id="CCG39979.1"/>
    </source>
</evidence>
<dbReference type="Proteomes" id="UP000004169">
    <property type="component" value="Unassembled WGS sequence"/>
</dbReference>
<gene>
    <name evidence="1" type="ORF">PHAMO_170038</name>
</gene>
<sequence length="80" mass="8739">MKSVLRGGNVMTKSTPFQLSRIYASGWRAGGNCTADDPGEIEVAGERLNPHLAQDERERWSQGFKDAALNHIGPSAKARK</sequence>
<name>H8FNP1_MAGML</name>
<dbReference type="STRING" id="1150626.PHAMO_170038"/>
<comment type="caution">
    <text evidence="1">The sequence shown here is derived from an EMBL/GenBank/DDBJ whole genome shotgun (WGS) entry which is preliminary data.</text>
</comment>